<organism evidence="2 3">
    <name type="scientific">Oceaniferula marina</name>
    <dbReference type="NCBI Taxonomy" id="2748318"/>
    <lineage>
        <taxon>Bacteria</taxon>
        <taxon>Pseudomonadati</taxon>
        <taxon>Verrucomicrobiota</taxon>
        <taxon>Verrucomicrobiia</taxon>
        <taxon>Verrucomicrobiales</taxon>
        <taxon>Verrucomicrobiaceae</taxon>
        <taxon>Oceaniferula</taxon>
    </lineage>
</organism>
<reference evidence="2 3" key="1">
    <citation type="submission" date="2020-07" db="EMBL/GenBank/DDBJ databases">
        <title>Roseicoccus Jingziensis gen. nov., sp. nov., isolated from coastal seawater.</title>
        <authorList>
            <person name="Feng X."/>
        </authorList>
    </citation>
    <scope>NUCLEOTIDE SEQUENCE [LARGE SCALE GENOMIC DNA]</scope>
    <source>
        <strain evidence="2 3">N1E253</strain>
    </source>
</reference>
<dbReference type="RefSeq" id="WP_227021350.1">
    <property type="nucleotide sequence ID" value="NZ_JACBAZ010000002.1"/>
</dbReference>
<feature type="region of interest" description="Disordered" evidence="1">
    <location>
        <begin position="42"/>
        <end position="66"/>
    </location>
</feature>
<keyword evidence="3" id="KW-1185">Reference proteome</keyword>
<evidence type="ECO:0000313" key="3">
    <source>
        <dbReference type="Proteomes" id="UP000557872"/>
    </source>
</evidence>
<evidence type="ECO:0000256" key="1">
    <source>
        <dbReference type="SAM" id="MobiDB-lite"/>
    </source>
</evidence>
<accession>A0A851GLE2</accession>
<sequence>MLAWDFDIVRIRREMRSGIVWSFLLVQTSSWMVTAQEAVPARSAGSHSEVSEPHREPASGEKASARSNSAVVVDYGPAFERLIKLGLPDAKGAKYVKLTLHGEAGQEAQMMQYQSGMGGRAKTGAKGDAWLLPSAKGDDGLAQLIHAGYGTVKVKKKQKRGGLMRLLVGPEKATKAGGIAGDWTEQDVAADAKKIIEAIESQRGENKMLDPDRWEYSSDGALWCSGVLVQACHMYRAGHTKEANQIVAKLMELAPKPVLVIDYVVNSLATRSYKALAEEFFKTKDWVAYRDGAKEMLQSFTRGWKAKEGVEMLVEQLDRRIKGEKPKIKALKGVTLKPQAIAVLDGLLQREDEIVVDGPMMWVFGSATLKQCARDPNVGYYLQPSKQKWINELIEMGPDAVIALASAATDHSLMASQLGSGNDRYSDYERMRYSMMGSSDGGAATAQYNTLLRPCSRGEIARKLLVKTLPDSGNDLSSSTAEELQSIAYQWWLKHRSASEAQLAKHFLEEGSSNQRRIAVVILIKSGEPSSFKLVEEYILGSEEMDDQLGNATLYLKARRGKARKFYDQFAKALKEEADGQDEDYLSWEIRQAGGVDKYLKKLEVYVNDVSAEKILADMRSGKLQGKEGVEMLKAAETEGDLLKHLPALVSIARKQKEVEQQVELIEQVNNHLSALYREKGSGEAVDQANAYQTSIFAMLEQSKDDWQWFLQQTEPVSGEQRAELLNGAPSVAAYMAWQMEFLYFPQHQRVMYALNRVIEADELWAFGLKRAQAVLDEGASAYFPDVESVKESRRAQIRKELKSLSADEILPYQEKLSMDEKLAWGDILTGFGENLPSGIVELRKRVIKVNWPDVKEQDQEMKKSLESLCAGKEVNEAMLDGILKLTLDHAATHYLHAVFIQSAGENGFGFKVQVGKGDWSQQMKDIAFDDLGEDLQAGKLKKVAVMFTYGDGETSMAHLRETDVKEDEAARKKMKDEFLKKSAQGEAAYLVYISETSESYVKRMSEEEEDDF</sequence>
<comment type="caution">
    <text evidence="2">The sequence shown here is derived from an EMBL/GenBank/DDBJ whole genome shotgun (WGS) entry which is preliminary data.</text>
</comment>
<evidence type="ECO:0000313" key="2">
    <source>
        <dbReference type="EMBL" id="NWK55570.1"/>
    </source>
</evidence>
<proteinExistence type="predicted"/>
<dbReference type="Proteomes" id="UP000557872">
    <property type="component" value="Unassembled WGS sequence"/>
</dbReference>
<gene>
    <name evidence="2" type="ORF">HW115_08100</name>
</gene>
<dbReference type="EMBL" id="JACBAZ010000002">
    <property type="protein sequence ID" value="NWK55570.1"/>
    <property type="molecule type" value="Genomic_DNA"/>
</dbReference>
<protein>
    <submittedName>
        <fullName evidence="2">Uncharacterized protein</fullName>
    </submittedName>
</protein>
<feature type="compositionally biased region" description="Basic and acidic residues" evidence="1">
    <location>
        <begin position="49"/>
        <end position="59"/>
    </location>
</feature>
<dbReference type="AlphaFoldDB" id="A0A851GLE2"/>
<name>A0A851GLE2_9BACT</name>